<gene>
    <name evidence="14" type="primary">leuD</name>
    <name evidence="14" type="ORF">NPIRD3C_1939</name>
</gene>
<keyword evidence="7" id="KW-0432">Leucine biosynthesis</keyword>
<evidence type="ECO:0000256" key="1">
    <source>
        <dbReference type="ARBA" id="ARBA00000491"/>
    </source>
</evidence>
<evidence type="ECO:0000256" key="7">
    <source>
        <dbReference type="ARBA" id="ARBA00022430"/>
    </source>
</evidence>
<dbReference type="FunFam" id="3.20.19.10:FF:000003">
    <property type="entry name" value="3-isopropylmalate dehydratase small subunit"/>
    <property type="match status" value="1"/>
</dbReference>
<evidence type="ECO:0000256" key="3">
    <source>
        <dbReference type="ARBA" id="ARBA00004729"/>
    </source>
</evidence>
<dbReference type="Pfam" id="PF00694">
    <property type="entry name" value="Aconitase_C"/>
    <property type="match status" value="1"/>
</dbReference>
<dbReference type="UniPathway" id="UPA00048">
    <property type="reaction ID" value="UER00071"/>
</dbReference>
<sequence length="194" mass="22269">MEPFKKTKSIVTPLDKVNVDTDQIVPKQFLKLVQKSGFGKFLFFNWRYDENENPKSDFVLNDSKYENSKILIAGDNFGCGSSREHAVWALQDYGFAVIIAPSFADIFFSNCFKNGILPISLDQKIVEKLQQETQPVEVDLENQTIKTFSEEIPFEIDPHKKKILLEGLDDIAQTYQYEDKISEFEKKSTVPSVL</sequence>
<dbReference type="SUPFAM" id="SSF52016">
    <property type="entry name" value="LeuD/IlvD-like"/>
    <property type="match status" value="1"/>
</dbReference>
<keyword evidence="8" id="KW-0028">Amino-acid biosynthesis</keyword>
<protein>
    <recommendedName>
        <fullName evidence="6">3-isopropylmalate dehydratase</fullName>
        <ecNumber evidence="6">4.2.1.33</ecNumber>
    </recommendedName>
    <alternativeName>
        <fullName evidence="11">Alpha-IPM isomerase</fullName>
    </alternativeName>
    <alternativeName>
        <fullName evidence="12">Isopropylmalate isomerase</fullName>
    </alternativeName>
</protein>
<dbReference type="PATRIC" id="fig|1582439.9.peg.2003"/>
<evidence type="ECO:0000256" key="5">
    <source>
        <dbReference type="ARBA" id="ARBA00011271"/>
    </source>
</evidence>
<dbReference type="InterPro" id="IPR000573">
    <property type="entry name" value="AconitaseA/IPMdHydase_ssu_swvl"/>
</dbReference>
<keyword evidence="9 14" id="KW-0456">Lyase</keyword>
<evidence type="ECO:0000313" key="15">
    <source>
        <dbReference type="Proteomes" id="UP000032027"/>
    </source>
</evidence>
<evidence type="ECO:0000256" key="6">
    <source>
        <dbReference type="ARBA" id="ARBA00011998"/>
    </source>
</evidence>
<evidence type="ECO:0000256" key="2">
    <source>
        <dbReference type="ARBA" id="ARBA00002695"/>
    </source>
</evidence>
<dbReference type="GO" id="GO:0009098">
    <property type="term" value="P:L-leucine biosynthetic process"/>
    <property type="evidence" value="ECO:0007669"/>
    <property type="project" value="UniProtKB-UniPathway"/>
</dbReference>
<dbReference type="PANTHER" id="PTHR43345">
    <property type="entry name" value="3-ISOPROPYLMALATE DEHYDRATASE SMALL SUBUNIT 2-RELATED-RELATED"/>
    <property type="match status" value="1"/>
</dbReference>
<dbReference type="InterPro" id="IPR050075">
    <property type="entry name" value="LeuD"/>
</dbReference>
<dbReference type="InterPro" id="IPR015928">
    <property type="entry name" value="Aconitase/3IPM_dehydase_swvl"/>
</dbReference>
<dbReference type="EC" id="4.2.1.33" evidence="6"/>
<keyword evidence="10" id="KW-0100">Branched-chain amino acid biosynthesis</keyword>
<comment type="function">
    <text evidence="2">Catalyzes the isomerization between 2-isopropylmalate and 3-isopropylmalate, via the formation of 2-isopropylmaleate.</text>
</comment>
<dbReference type="GeneID" id="41601018"/>
<dbReference type="OrthoDB" id="6505at2157"/>
<proteinExistence type="inferred from homology"/>
<dbReference type="AlphaFoldDB" id="A0A0C5BXX1"/>
<accession>A0A0C5BXX1</accession>
<dbReference type="NCBIfam" id="NF002458">
    <property type="entry name" value="PRK01641.1"/>
    <property type="match status" value="1"/>
</dbReference>
<dbReference type="GO" id="GO:0003861">
    <property type="term" value="F:3-isopropylmalate dehydratase activity"/>
    <property type="evidence" value="ECO:0007669"/>
    <property type="project" value="UniProtKB-EC"/>
</dbReference>
<dbReference type="HAMAP" id="MF_01031">
    <property type="entry name" value="LeuD_type1"/>
    <property type="match status" value="1"/>
</dbReference>
<evidence type="ECO:0000259" key="13">
    <source>
        <dbReference type="Pfam" id="PF00694"/>
    </source>
</evidence>
<dbReference type="STRING" id="1582439.NPIRD3C_1939"/>
<evidence type="ECO:0000256" key="12">
    <source>
        <dbReference type="ARBA" id="ARBA00033368"/>
    </source>
</evidence>
<comment type="pathway">
    <text evidence="3">Amino-acid biosynthesis; L-leucine biosynthesis; L-leucine from 3-methyl-2-oxobutanoate: step 2/4.</text>
</comment>
<organism evidence="14 15">
    <name type="scientific">Nitrosopumilus piranensis</name>
    <dbReference type="NCBI Taxonomy" id="1582439"/>
    <lineage>
        <taxon>Archaea</taxon>
        <taxon>Nitrososphaerota</taxon>
        <taxon>Nitrososphaeria</taxon>
        <taxon>Nitrosopumilales</taxon>
        <taxon>Nitrosopumilaceae</taxon>
        <taxon>Nitrosopumilus</taxon>
    </lineage>
</organism>
<reference evidence="15" key="1">
    <citation type="submission" date="2015-02" db="EMBL/GenBank/DDBJ databases">
        <title>Characterization of two novel Thaumarchaeota isolated from the Northern Adriatic Sea.</title>
        <authorList>
            <person name="Bayer B."/>
            <person name="Vojvoda J."/>
            <person name="Offre P."/>
            <person name="Srivastava A."/>
            <person name="Elisabeth N."/>
            <person name="Garcia J.A.L."/>
            <person name="Schleper C."/>
            <person name="Herndl G.J."/>
        </authorList>
    </citation>
    <scope>NUCLEOTIDE SEQUENCE [LARGE SCALE GENOMIC DNA]</scope>
    <source>
        <strain evidence="15">D3C</strain>
    </source>
</reference>
<dbReference type="InterPro" id="IPR004431">
    <property type="entry name" value="3-IsopropMal_deHydase_ssu"/>
</dbReference>
<dbReference type="KEGG" id="nid:NPIRD3C_1939"/>
<dbReference type="NCBIfam" id="TIGR00171">
    <property type="entry name" value="leuD"/>
    <property type="match status" value="1"/>
</dbReference>
<name>A0A0C5BXX1_9ARCH</name>
<dbReference type="RefSeq" id="WP_148703860.1">
    <property type="nucleotide sequence ID" value="NZ_CP010868.1"/>
</dbReference>
<dbReference type="InterPro" id="IPR033940">
    <property type="entry name" value="IPMI_Swivel"/>
</dbReference>
<evidence type="ECO:0000256" key="10">
    <source>
        <dbReference type="ARBA" id="ARBA00023304"/>
    </source>
</evidence>
<dbReference type="Gene3D" id="3.20.19.10">
    <property type="entry name" value="Aconitase, domain 4"/>
    <property type="match status" value="1"/>
</dbReference>
<dbReference type="GO" id="GO:0016853">
    <property type="term" value="F:isomerase activity"/>
    <property type="evidence" value="ECO:0007669"/>
    <property type="project" value="UniProtKB-KW"/>
</dbReference>
<evidence type="ECO:0000256" key="9">
    <source>
        <dbReference type="ARBA" id="ARBA00023239"/>
    </source>
</evidence>
<dbReference type="Proteomes" id="UP000032027">
    <property type="component" value="Chromosome"/>
</dbReference>
<comment type="subunit">
    <text evidence="5">Heterodimer of LeuC and LeuD.</text>
</comment>
<dbReference type="HOGENOM" id="CLU_081378_0_3_2"/>
<comment type="similarity">
    <text evidence="4">Belongs to the LeuD family. LeuD type 1 subfamily.</text>
</comment>
<keyword evidence="14" id="KW-0413">Isomerase</keyword>
<evidence type="ECO:0000313" key="14">
    <source>
        <dbReference type="EMBL" id="AJM93149.1"/>
    </source>
</evidence>
<dbReference type="EMBL" id="CP010868">
    <property type="protein sequence ID" value="AJM93149.1"/>
    <property type="molecule type" value="Genomic_DNA"/>
</dbReference>
<reference evidence="14 15" key="3">
    <citation type="journal article" date="2019" name="Int. J. Syst. Evol. Microbiol.">
        <title>Nitrosopumilus adriaticus sp. nov. and Nitrosopumilus piranensis sp. nov., two ammonia-oxidizing archaea from the Adriatic Sea and members of the class Nitrososphaeria.</title>
        <authorList>
            <person name="Bayer B."/>
            <person name="Vojvoda J."/>
            <person name="Reinthaler T."/>
            <person name="Reyes C."/>
            <person name="Pinto M."/>
            <person name="Herndl G.J."/>
        </authorList>
    </citation>
    <scope>NUCLEOTIDE SEQUENCE [LARGE SCALE GENOMIC DNA]</scope>
    <source>
        <strain evidence="14 15">D3C</strain>
    </source>
</reference>
<dbReference type="CDD" id="cd01577">
    <property type="entry name" value="IPMI_Swivel"/>
    <property type="match status" value="1"/>
</dbReference>
<reference evidence="14 15" key="2">
    <citation type="journal article" date="2016" name="ISME J.">
        <title>Physiological and genomic characterization of two novel marine thaumarchaeal strains indicates niche differentiation.</title>
        <authorList>
            <person name="Bayer B."/>
            <person name="Vojvoda J."/>
            <person name="Offre P."/>
            <person name="Alves R.J."/>
            <person name="Elisabeth N.H."/>
            <person name="Garcia J.A."/>
            <person name="Volland J.M."/>
            <person name="Srivastava A."/>
            <person name="Schleper C."/>
            <person name="Herndl G.J."/>
        </authorList>
    </citation>
    <scope>NUCLEOTIDE SEQUENCE [LARGE SCALE GENOMIC DNA]</scope>
    <source>
        <strain evidence="14 15">D3C</strain>
    </source>
</reference>
<evidence type="ECO:0000256" key="11">
    <source>
        <dbReference type="ARBA" id="ARBA00031631"/>
    </source>
</evidence>
<evidence type="ECO:0000256" key="4">
    <source>
        <dbReference type="ARBA" id="ARBA00009845"/>
    </source>
</evidence>
<comment type="catalytic activity">
    <reaction evidence="1">
        <text>(2R,3S)-3-isopropylmalate = (2S)-2-isopropylmalate</text>
        <dbReference type="Rhea" id="RHEA:32287"/>
        <dbReference type="ChEBI" id="CHEBI:1178"/>
        <dbReference type="ChEBI" id="CHEBI:35121"/>
        <dbReference type="EC" id="4.2.1.33"/>
    </reaction>
</comment>
<dbReference type="GO" id="GO:0009316">
    <property type="term" value="C:3-isopropylmalate dehydratase complex"/>
    <property type="evidence" value="ECO:0007669"/>
    <property type="project" value="InterPro"/>
</dbReference>
<feature type="domain" description="Aconitase A/isopropylmalate dehydratase small subunit swivel" evidence="13">
    <location>
        <begin position="1"/>
        <end position="123"/>
    </location>
</feature>
<keyword evidence="15" id="KW-1185">Reference proteome</keyword>
<evidence type="ECO:0000256" key="8">
    <source>
        <dbReference type="ARBA" id="ARBA00022605"/>
    </source>
</evidence>
<dbReference type="PANTHER" id="PTHR43345:SF5">
    <property type="entry name" value="3-ISOPROPYLMALATE DEHYDRATASE SMALL SUBUNIT"/>
    <property type="match status" value="1"/>
</dbReference>